<proteinExistence type="predicted"/>
<evidence type="ECO:0000313" key="5">
    <source>
        <dbReference type="EMBL" id="MBO0950759.1"/>
    </source>
</evidence>
<dbReference type="Pfam" id="PF13412">
    <property type="entry name" value="HTH_24"/>
    <property type="match status" value="1"/>
</dbReference>
<dbReference type="SUPFAM" id="SSF46785">
    <property type="entry name" value="Winged helix' DNA-binding domain"/>
    <property type="match status" value="1"/>
</dbReference>
<dbReference type="PANTHER" id="PTHR30154">
    <property type="entry name" value="LEUCINE-RESPONSIVE REGULATORY PROTEIN"/>
    <property type="match status" value="1"/>
</dbReference>
<dbReference type="SUPFAM" id="SSF54909">
    <property type="entry name" value="Dimeric alpha+beta barrel"/>
    <property type="match status" value="1"/>
</dbReference>
<comment type="caution">
    <text evidence="5">The sequence shown here is derived from an EMBL/GenBank/DDBJ whole genome shotgun (WGS) entry which is preliminary data.</text>
</comment>
<dbReference type="InterPro" id="IPR011008">
    <property type="entry name" value="Dimeric_a/b-barrel"/>
</dbReference>
<dbReference type="InterPro" id="IPR036390">
    <property type="entry name" value="WH_DNA-bd_sf"/>
</dbReference>
<dbReference type="PRINTS" id="PR00033">
    <property type="entry name" value="HTHASNC"/>
</dbReference>
<sequence>MEKPAKNLEIDNVDLKILNLLMQDATMAYTEIGKRIFVSGGTVHVRMKKMEDMGIVRGSQLIIDHTKLGWDISAFLGIYLDKSSLYEDVAQQLMKIPEVVNIHYTTGIYSIFAKIVCRDTLHLRQVLHDKIQKVGGIQRTETFISLEESVNRPVPFTELTVLNQDSL</sequence>
<organism evidence="5 6">
    <name type="scientific">Fibrella forsythiae</name>
    <dbReference type="NCBI Taxonomy" id="2817061"/>
    <lineage>
        <taxon>Bacteria</taxon>
        <taxon>Pseudomonadati</taxon>
        <taxon>Bacteroidota</taxon>
        <taxon>Cytophagia</taxon>
        <taxon>Cytophagales</taxon>
        <taxon>Spirosomataceae</taxon>
        <taxon>Fibrella</taxon>
    </lineage>
</organism>
<keyword evidence="3" id="KW-0804">Transcription</keyword>
<dbReference type="InterPro" id="IPR036388">
    <property type="entry name" value="WH-like_DNA-bd_sf"/>
</dbReference>
<dbReference type="InterPro" id="IPR019888">
    <property type="entry name" value="Tscrpt_reg_AsnC-like"/>
</dbReference>
<keyword evidence="1" id="KW-0805">Transcription regulation</keyword>
<dbReference type="Pfam" id="PF01037">
    <property type="entry name" value="AsnC_trans_reg"/>
    <property type="match status" value="1"/>
</dbReference>
<dbReference type="PROSITE" id="PS50956">
    <property type="entry name" value="HTH_ASNC_2"/>
    <property type="match status" value="1"/>
</dbReference>
<reference evidence="5 6" key="1">
    <citation type="submission" date="2021-03" db="EMBL/GenBank/DDBJ databases">
        <title>Fibrella sp. HMF5405 genome sequencing and assembly.</title>
        <authorList>
            <person name="Kang H."/>
            <person name="Kim H."/>
            <person name="Bae S."/>
            <person name="Joh K."/>
        </authorList>
    </citation>
    <scope>NUCLEOTIDE SEQUENCE [LARGE SCALE GENOMIC DNA]</scope>
    <source>
        <strain evidence="5 6">HMF5405</strain>
    </source>
</reference>
<dbReference type="SMART" id="SM00344">
    <property type="entry name" value="HTH_ASNC"/>
    <property type="match status" value="1"/>
</dbReference>
<evidence type="ECO:0000256" key="3">
    <source>
        <dbReference type="ARBA" id="ARBA00023163"/>
    </source>
</evidence>
<dbReference type="RefSeq" id="WP_207330707.1">
    <property type="nucleotide sequence ID" value="NZ_JAFMYW010000006.1"/>
</dbReference>
<evidence type="ECO:0000313" key="6">
    <source>
        <dbReference type="Proteomes" id="UP000664628"/>
    </source>
</evidence>
<dbReference type="InterPro" id="IPR019887">
    <property type="entry name" value="Tscrpt_reg_AsnC/Lrp_C"/>
</dbReference>
<dbReference type="Gene3D" id="3.30.70.920">
    <property type="match status" value="1"/>
</dbReference>
<evidence type="ECO:0000256" key="2">
    <source>
        <dbReference type="ARBA" id="ARBA00023125"/>
    </source>
</evidence>
<dbReference type="PANTHER" id="PTHR30154:SF34">
    <property type="entry name" value="TRANSCRIPTIONAL REGULATOR AZLB"/>
    <property type="match status" value="1"/>
</dbReference>
<protein>
    <submittedName>
        <fullName evidence="5">Lrp/AsnC ligand binding domain-containing protein</fullName>
    </submittedName>
</protein>
<dbReference type="Proteomes" id="UP000664628">
    <property type="component" value="Unassembled WGS sequence"/>
</dbReference>
<dbReference type="EMBL" id="JAFMYW010000006">
    <property type="protein sequence ID" value="MBO0950759.1"/>
    <property type="molecule type" value="Genomic_DNA"/>
</dbReference>
<gene>
    <name evidence="5" type="ORF">J2I46_19365</name>
</gene>
<dbReference type="InterPro" id="IPR000485">
    <property type="entry name" value="AsnC-type_HTH_dom"/>
</dbReference>
<evidence type="ECO:0000259" key="4">
    <source>
        <dbReference type="PROSITE" id="PS50956"/>
    </source>
</evidence>
<feature type="domain" description="HTH asnC-type" evidence="4">
    <location>
        <begin position="10"/>
        <end position="71"/>
    </location>
</feature>
<evidence type="ECO:0000256" key="1">
    <source>
        <dbReference type="ARBA" id="ARBA00023015"/>
    </source>
</evidence>
<keyword evidence="2" id="KW-0238">DNA-binding</keyword>
<accession>A0ABS3JNI0</accession>
<keyword evidence="6" id="KW-1185">Reference proteome</keyword>
<name>A0ABS3JNI0_9BACT</name>
<dbReference type="Gene3D" id="1.10.10.10">
    <property type="entry name" value="Winged helix-like DNA-binding domain superfamily/Winged helix DNA-binding domain"/>
    <property type="match status" value="1"/>
</dbReference>